<comment type="caution">
    <text evidence="1">The sequence shown here is derived from an EMBL/GenBank/DDBJ whole genome shotgun (WGS) entry which is preliminary data.</text>
</comment>
<reference evidence="2" key="1">
    <citation type="journal article" date="2019" name="Int. J. Syst. Evol. Microbiol.">
        <title>The Global Catalogue of Microorganisms (GCM) 10K type strain sequencing project: providing services to taxonomists for standard genome sequencing and annotation.</title>
        <authorList>
            <consortium name="The Broad Institute Genomics Platform"/>
            <consortium name="The Broad Institute Genome Sequencing Center for Infectious Disease"/>
            <person name="Wu L."/>
            <person name="Ma J."/>
        </authorList>
    </citation>
    <scope>NUCLEOTIDE SEQUENCE [LARGE SCALE GENOMIC DNA]</scope>
    <source>
        <strain evidence="2">JCM 9088</strain>
    </source>
</reference>
<evidence type="ECO:0000313" key="2">
    <source>
        <dbReference type="Proteomes" id="UP001500403"/>
    </source>
</evidence>
<sequence>MNDEPSRLQLLRFARRVVVEQATAALAQIDGWIAVEERHEAERRRGEEMRPPPPEWLIQHGLNRTNVDSVHTGECWAAAKSGRCRPATRQQALEALRQQVPACVHCRPDTALGILD</sequence>
<organism evidence="1 2">
    <name type="scientific">Streptomyces enissocaesilis</name>
    <dbReference type="NCBI Taxonomy" id="332589"/>
    <lineage>
        <taxon>Bacteria</taxon>
        <taxon>Bacillati</taxon>
        <taxon>Actinomycetota</taxon>
        <taxon>Actinomycetes</taxon>
        <taxon>Kitasatosporales</taxon>
        <taxon>Streptomycetaceae</taxon>
        <taxon>Streptomyces</taxon>
        <taxon>Streptomyces rochei group</taxon>
    </lineage>
</organism>
<dbReference type="Pfam" id="PF19746">
    <property type="entry name" value="DUF6233"/>
    <property type="match status" value="1"/>
</dbReference>
<evidence type="ECO:0000313" key="1">
    <source>
        <dbReference type="EMBL" id="GAA2951508.1"/>
    </source>
</evidence>
<dbReference type="EMBL" id="BAAAUD010000040">
    <property type="protein sequence ID" value="GAA2951508.1"/>
    <property type="molecule type" value="Genomic_DNA"/>
</dbReference>
<accession>A0ABP6JXP0</accession>
<name>A0ABP6JXP0_9ACTN</name>
<dbReference type="RefSeq" id="WP_344496978.1">
    <property type="nucleotide sequence ID" value="NZ_BAAAUD010000040.1"/>
</dbReference>
<dbReference type="Proteomes" id="UP001500403">
    <property type="component" value="Unassembled WGS sequence"/>
</dbReference>
<keyword evidence="2" id="KW-1185">Reference proteome</keyword>
<protein>
    <submittedName>
        <fullName evidence="1">DUF6233 domain-containing protein</fullName>
    </submittedName>
</protein>
<proteinExistence type="predicted"/>
<dbReference type="InterPro" id="IPR046200">
    <property type="entry name" value="DUF6233"/>
</dbReference>
<gene>
    <name evidence="1" type="ORF">GCM10010446_40920</name>
</gene>